<dbReference type="InterPro" id="IPR000524">
    <property type="entry name" value="Tscrpt_reg_HTH_GntR"/>
</dbReference>
<dbReference type="PROSITE" id="PS50949">
    <property type="entry name" value="HTH_GNTR"/>
    <property type="match status" value="1"/>
</dbReference>
<keyword evidence="6" id="KW-1185">Reference proteome</keyword>
<dbReference type="AlphaFoldDB" id="A0A1S8YDF5"/>
<dbReference type="STRING" id="1926881.BTJ39_21195"/>
<dbReference type="SUPFAM" id="SSF48008">
    <property type="entry name" value="GntR ligand-binding domain-like"/>
    <property type="match status" value="1"/>
</dbReference>
<name>A0A1S8YDF5_9GAMM</name>
<evidence type="ECO:0000313" key="6">
    <source>
        <dbReference type="Proteomes" id="UP000190667"/>
    </source>
</evidence>
<dbReference type="PANTHER" id="PTHR43537">
    <property type="entry name" value="TRANSCRIPTIONAL REGULATOR, GNTR FAMILY"/>
    <property type="match status" value="1"/>
</dbReference>
<keyword evidence="3" id="KW-0804">Transcription</keyword>
<dbReference type="PANTHER" id="PTHR43537:SF24">
    <property type="entry name" value="GLUCONATE OPERON TRANSCRIPTIONAL REPRESSOR"/>
    <property type="match status" value="1"/>
</dbReference>
<dbReference type="Gene3D" id="1.20.120.530">
    <property type="entry name" value="GntR ligand-binding domain-like"/>
    <property type="match status" value="1"/>
</dbReference>
<evidence type="ECO:0000313" key="5">
    <source>
        <dbReference type="EMBL" id="OON36995.1"/>
    </source>
</evidence>
<reference evidence="5 6" key="1">
    <citation type="submission" date="2016-12" db="EMBL/GenBank/DDBJ databases">
        <title>Izhakiella australiana sp. nov. of genus Izhakiella isolated from Australian desert.</title>
        <authorList>
            <person name="Ji M."/>
        </authorList>
    </citation>
    <scope>NUCLEOTIDE SEQUENCE [LARGE SCALE GENOMIC DNA]</scope>
    <source>
        <strain evidence="5 6">D4N98</strain>
    </source>
</reference>
<sequence length="230" mass="25898">MAKASHTDGWSMKQISRPKSLNLLVAEQIRELIVSGVIELGALISENDVANKLNVSRTPVREALQKLEIERLVQIIPQRGTFVFQFNEQELEQTCKMREILEVGALSICLQKDRRGLLVALDGKLEQGEAALKSDSRAFHEADAAFHTTLVETSKNQDLIDAYHNIINRIRSLLNRLARTPAELSGSHQDHMKLVELIRNGEDSEAKAMLGWHVNGLLRMYQNKEGARQP</sequence>
<proteinExistence type="predicted"/>
<dbReference type="SUPFAM" id="SSF46785">
    <property type="entry name" value="Winged helix' DNA-binding domain"/>
    <property type="match status" value="1"/>
</dbReference>
<organism evidence="5 6">
    <name type="scientific">Izhakiella australiensis</name>
    <dbReference type="NCBI Taxonomy" id="1926881"/>
    <lineage>
        <taxon>Bacteria</taxon>
        <taxon>Pseudomonadati</taxon>
        <taxon>Pseudomonadota</taxon>
        <taxon>Gammaproteobacteria</taxon>
        <taxon>Enterobacterales</taxon>
        <taxon>Erwiniaceae</taxon>
        <taxon>Izhakiella</taxon>
    </lineage>
</organism>
<dbReference type="InterPro" id="IPR036388">
    <property type="entry name" value="WH-like_DNA-bd_sf"/>
</dbReference>
<evidence type="ECO:0000256" key="2">
    <source>
        <dbReference type="ARBA" id="ARBA00023125"/>
    </source>
</evidence>
<dbReference type="PRINTS" id="PR00035">
    <property type="entry name" value="HTHGNTR"/>
</dbReference>
<dbReference type="Pfam" id="PF07729">
    <property type="entry name" value="FCD"/>
    <property type="match status" value="1"/>
</dbReference>
<dbReference type="Proteomes" id="UP000190667">
    <property type="component" value="Unassembled WGS sequence"/>
</dbReference>
<evidence type="ECO:0000256" key="3">
    <source>
        <dbReference type="ARBA" id="ARBA00023163"/>
    </source>
</evidence>
<dbReference type="GO" id="GO:0003677">
    <property type="term" value="F:DNA binding"/>
    <property type="evidence" value="ECO:0007669"/>
    <property type="project" value="UniProtKB-KW"/>
</dbReference>
<dbReference type="InterPro" id="IPR008920">
    <property type="entry name" value="TF_FadR/GntR_C"/>
</dbReference>
<gene>
    <name evidence="5" type="ORF">BTJ39_21195</name>
</gene>
<dbReference type="InterPro" id="IPR036390">
    <property type="entry name" value="WH_DNA-bd_sf"/>
</dbReference>
<dbReference type="GO" id="GO:0003700">
    <property type="term" value="F:DNA-binding transcription factor activity"/>
    <property type="evidence" value="ECO:0007669"/>
    <property type="project" value="InterPro"/>
</dbReference>
<accession>A0A1S8YDF5</accession>
<dbReference type="OrthoDB" id="9799812at2"/>
<dbReference type="RefSeq" id="WP_078004713.1">
    <property type="nucleotide sequence ID" value="NZ_MRUL01000023.1"/>
</dbReference>
<dbReference type="SMART" id="SM00895">
    <property type="entry name" value="FCD"/>
    <property type="match status" value="1"/>
</dbReference>
<dbReference type="EMBL" id="MRUL01000023">
    <property type="protein sequence ID" value="OON36995.1"/>
    <property type="molecule type" value="Genomic_DNA"/>
</dbReference>
<keyword evidence="2" id="KW-0238">DNA-binding</keyword>
<dbReference type="InterPro" id="IPR011711">
    <property type="entry name" value="GntR_C"/>
</dbReference>
<keyword evidence="1" id="KW-0805">Transcription regulation</keyword>
<feature type="domain" description="HTH gntR-type" evidence="4">
    <location>
        <begin position="19"/>
        <end position="86"/>
    </location>
</feature>
<protein>
    <recommendedName>
        <fullName evidence="4">HTH gntR-type domain-containing protein</fullName>
    </recommendedName>
</protein>
<evidence type="ECO:0000256" key="1">
    <source>
        <dbReference type="ARBA" id="ARBA00023015"/>
    </source>
</evidence>
<dbReference type="SMART" id="SM00345">
    <property type="entry name" value="HTH_GNTR"/>
    <property type="match status" value="1"/>
</dbReference>
<evidence type="ECO:0000259" key="4">
    <source>
        <dbReference type="PROSITE" id="PS50949"/>
    </source>
</evidence>
<dbReference type="Gene3D" id="1.10.10.10">
    <property type="entry name" value="Winged helix-like DNA-binding domain superfamily/Winged helix DNA-binding domain"/>
    <property type="match status" value="1"/>
</dbReference>
<comment type="caution">
    <text evidence="5">The sequence shown here is derived from an EMBL/GenBank/DDBJ whole genome shotgun (WGS) entry which is preliminary data.</text>
</comment>
<dbReference type="CDD" id="cd07377">
    <property type="entry name" value="WHTH_GntR"/>
    <property type="match status" value="1"/>
</dbReference>
<dbReference type="Pfam" id="PF00392">
    <property type="entry name" value="GntR"/>
    <property type="match status" value="1"/>
</dbReference>